<dbReference type="PANTHER" id="PTHR35017">
    <property type="entry name" value="PROTEIN CBG16223-RELATED"/>
    <property type="match status" value="1"/>
</dbReference>
<keyword evidence="3" id="KW-1185">Reference proteome</keyword>
<dbReference type="Proteomes" id="UP001152747">
    <property type="component" value="Unassembled WGS sequence"/>
</dbReference>
<protein>
    <recommendedName>
        <fullName evidence="4">ShKT domain-containing protein</fullName>
    </recommendedName>
</protein>
<feature type="chain" id="PRO_5040475182" description="ShKT domain-containing protein" evidence="1">
    <location>
        <begin position="21"/>
        <end position="178"/>
    </location>
</feature>
<organism evidence="2 3">
    <name type="scientific">Caenorhabditis angaria</name>
    <dbReference type="NCBI Taxonomy" id="860376"/>
    <lineage>
        <taxon>Eukaryota</taxon>
        <taxon>Metazoa</taxon>
        <taxon>Ecdysozoa</taxon>
        <taxon>Nematoda</taxon>
        <taxon>Chromadorea</taxon>
        <taxon>Rhabditida</taxon>
        <taxon>Rhabditina</taxon>
        <taxon>Rhabditomorpha</taxon>
        <taxon>Rhabditoidea</taxon>
        <taxon>Rhabditidae</taxon>
        <taxon>Peloderinae</taxon>
        <taxon>Caenorhabditis</taxon>
    </lineage>
</organism>
<evidence type="ECO:0008006" key="4">
    <source>
        <dbReference type="Google" id="ProtNLM"/>
    </source>
</evidence>
<evidence type="ECO:0000313" key="3">
    <source>
        <dbReference type="Proteomes" id="UP001152747"/>
    </source>
</evidence>
<keyword evidence="1" id="KW-0732">Signal</keyword>
<dbReference type="PANTHER" id="PTHR35017:SF7">
    <property type="entry name" value="SHKT DOMAIN-CONTAINING PROTEIN"/>
    <property type="match status" value="1"/>
</dbReference>
<name>A0A9P1J0U3_9PELO</name>
<dbReference type="AlphaFoldDB" id="A0A9P1J0U3"/>
<evidence type="ECO:0000313" key="2">
    <source>
        <dbReference type="EMBL" id="CAI5454516.1"/>
    </source>
</evidence>
<sequence length="178" mass="20285">MPRLLVFSIFLVSFFDTVYGEMSMQMVAFKATRTPCCIDTLMPAVCKSLYNRDHEKFTRQCRSNPDFSFVQCCHSCHFNADLFTASTIPVPADLYQHDVEEMLLRPNPSNCFDRHGINFCEAFVTKSGLWGRRSLSCQHSAFAFRVCRKTCGFCSAPNKTATVRYDSTLARTPKSCRP</sequence>
<gene>
    <name evidence="2" type="ORF">CAMP_LOCUS17153</name>
</gene>
<reference evidence="2" key="1">
    <citation type="submission" date="2022-11" db="EMBL/GenBank/DDBJ databases">
        <authorList>
            <person name="Kikuchi T."/>
        </authorList>
    </citation>
    <scope>NUCLEOTIDE SEQUENCE</scope>
    <source>
        <strain evidence="2">PS1010</strain>
    </source>
</reference>
<dbReference type="EMBL" id="CANHGI010000006">
    <property type="protein sequence ID" value="CAI5454516.1"/>
    <property type="molecule type" value="Genomic_DNA"/>
</dbReference>
<dbReference type="OrthoDB" id="5832114at2759"/>
<accession>A0A9P1J0U3</accession>
<evidence type="ECO:0000256" key="1">
    <source>
        <dbReference type="SAM" id="SignalP"/>
    </source>
</evidence>
<proteinExistence type="predicted"/>
<comment type="caution">
    <text evidence="2">The sequence shown here is derived from an EMBL/GenBank/DDBJ whole genome shotgun (WGS) entry which is preliminary data.</text>
</comment>
<feature type="signal peptide" evidence="1">
    <location>
        <begin position="1"/>
        <end position="20"/>
    </location>
</feature>